<dbReference type="VEuPathDB" id="FungiDB:PYU1_G003485"/>
<reference evidence="2" key="2">
    <citation type="submission" date="2010-04" db="EMBL/GenBank/DDBJ databases">
        <authorList>
            <person name="Buell R."/>
            <person name="Hamilton J."/>
            <person name="Hostetler J."/>
        </authorList>
    </citation>
    <scope>NUCLEOTIDE SEQUENCE [LARGE SCALE GENOMIC DNA]</scope>
    <source>
        <strain evidence="2">DAOM:BR144</strain>
    </source>
</reference>
<keyword evidence="2" id="KW-1185">Reference proteome</keyword>
<dbReference type="InParanoid" id="K3WEV4"/>
<organism evidence="1 2">
    <name type="scientific">Globisporangium ultimum (strain ATCC 200006 / CBS 805.95 / DAOM BR144)</name>
    <name type="common">Pythium ultimum</name>
    <dbReference type="NCBI Taxonomy" id="431595"/>
    <lineage>
        <taxon>Eukaryota</taxon>
        <taxon>Sar</taxon>
        <taxon>Stramenopiles</taxon>
        <taxon>Oomycota</taxon>
        <taxon>Peronosporomycetes</taxon>
        <taxon>Pythiales</taxon>
        <taxon>Pythiaceae</taxon>
        <taxon>Globisporangium</taxon>
    </lineage>
</organism>
<name>K3WEV4_GLOUD</name>
<sequence>MAITSKSTAPCAQARSLVATASITRLRRHRKFTPVTRQLCLQHHACGFGYKKISKATGIPISTIKYHIRKDKRHDGINTGGTSGEGEGALQNQNISATVSAFVKSSILVDMLHAVHDVMKVNVYALARALQYDVHGAPGMMRTADPEMLTSALVLLLQDPWADRHELARLGRLLLQRLHAARNFLKSTLSLCQQQQQTLPAGDQKCSSTAATAKVTYWECPVCRKRLIHTGKCAHLTRCLKKCTVLLTHEQLHAARAKATARMSCTSDGKEELKRQMKAALTALKPDEKARQVRYMQLVVAVNSALEQAIAADPTAILTSAEAWRALKSGPNPVIAALALVSVVLHDSSAASIGAIKSKNALVRQFACELQLKVAAMIGRVETFLVQCVAVVDAQFPEQAHCDVNAVQENLGALGAAMRAPKPPSCTCHRVRISALIHYDAASRAV</sequence>
<dbReference type="InterPro" id="IPR036388">
    <property type="entry name" value="WH-like_DNA-bd_sf"/>
</dbReference>
<proteinExistence type="predicted"/>
<dbReference type="EMBL" id="GL376603">
    <property type="status" value="NOT_ANNOTATED_CDS"/>
    <property type="molecule type" value="Genomic_DNA"/>
</dbReference>
<reference evidence="2" key="1">
    <citation type="journal article" date="2010" name="Genome Biol.">
        <title>Genome sequence of the necrotrophic plant pathogen Pythium ultimum reveals original pathogenicity mechanisms and effector repertoire.</title>
        <authorList>
            <person name="Levesque C.A."/>
            <person name="Brouwer H."/>
            <person name="Cano L."/>
            <person name="Hamilton J.P."/>
            <person name="Holt C."/>
            <person name="Huitema E."/>
            <person name="Raffaele S."/>
            <person name="Robideau G.P."/>
            <person name="Thines M."/>
            <person name="Win J."/>
            <person name="Zerillo M.M."/>
            <person name="Beakes G.W."/>
            <person name="Boore J.L."/>
            <person name="Busam D."/>
            <person name="Dumas B."/>
            <person name="Ferriera S."/>
            <person name="Fuerstenberg S.I."/>
            <person name="Gachon C.M."/>
            <person name="Gaulin E."/>
            <person name="Govers F."/>
            <person name="Grenville-Briggs L."/>
            <person name="Horner N."/>
            <person name="Hostetler J."/>
            <person name="Jiang R.H."/>
            <person name="Johnson J."/>
            <person name="Krajaejun T."/>
            <person name="Lin H."/>
            <person name="Meijer H.J."/>
            <person name="Moore B."/>
            <person name="Morris P."/>
            <person name="Phuntmart V."/>
            <person name="Puiu D."/>
            <person name="Shetty J."/>
            <person name="Stajich J.E."/>
            <person name="Tripathy S."/>
            <person name="Wawra S."/>
            <person name="van West P."/>
            <person name="Whitty B.R."/>
            <person name="Coutinho P.M."/>
            <person name="Henrissat B."/>
            <person name="Martin F."/>
            <person name="Thomas P.D."/>
            <person name="Tyler B.M."/>
            <person name="De Vries R.P."/>
            <person name="Kamoun S."/>
            <person name="Yandell M."/>
            <person name="Tisserat N."/>
            <person name="Buell C.R."/>
        </authorList>
    </citation>
    <scope>NUCLEOTIDE SEQUENCE</scope>
    <source>
        <strain evidence="2">DAOM:BR144</strain>
    </source>
</reference>
<accession>K3WEV4</accession>
<dbReference type="EnsemblProtists" id="PYU1_T003495">
    <property type="protein sequence ID" value="PYU1_T003495"/>
    <property type="gene ID" value="PYU1_G003485"/>
</dbReference>
<dbReference type="HOGENOM" id="CLU_616095_0_0_1"/>
<dbReference type="Gene3D" id="1.10.10.10">
    <property type="entry name" value="Winged helix-like DNA-binding domain superfamily/Winged helix DNA-binding domain"/>
    <property type="match status" value="1"/>
</dbReference>
<evidence type="ECO:0000313" key="2">
    <source>
        <dbReference type="Proteomes" id="UP000019132"/>
    </source>
</evidence>
<protein>
    <submittedName>
        <fullName evidence="1">Uncharacterized protein</fullName>
    </submittedName>
</protein>
<dbReference type="Proteomes" id="UP000019132">
    <property type="component" value="Unassembled WGS sequence"/>
</dbReference>
<dbReference type="eggNOG" id="ENOG502RWH1">
    <property type="taxonomic scope" value="Eukaryota"/>
</dbReference>
<dbReference type="AlphaFoldDB" id="K3WEV4"/>
<reference evidence="1" key="3">
    <citation type="submission" date="2015-02" db="UniProtKB">
        <authorList>
            <consortium name="EnsemblProtists"/>
        </authorList>
    </citation>
    <scope>IDENTIFICATION</scope>
    <source>
        <strain evidence="1">DAOM BR144</strain>
    </source>
</reference>
<evidence type="ECO:0000313" key="1">
    <source>
        <dbReference type="EnsemblProtists" id="PYU1_T003495"/>
    </source>
</evidence>